<proteinExistence type="predicted"/>
<keyword evidence="4" id="KW-1185">Reference proteome</keyword>
<dbReference type="Proteomes" id="UP001412067">
    <property type="component" value="Unassembled WGS sequence"/>
</dbReference>
<sequence length="357" mass="41309">MDVDTGPRKSSRESRQSSMTLNTKSSKKKGKRKLDCFDEEEEVELSASSEEDLIEEEISEAYLCSLLGHAANYHYLWSIISFLFWNTFMYYPPFIHIRRRIDIKPTGIKSLIEMLVRKCGVEAVKAVMPEEHLKLLKNIRKNERKENLNPRQILIHCTQEQMFPAPEYCYFFKFLKQSHAEISKLRQMKFRRRADQDQNTMTGVGKELTSTPPAWQSRWNHSRIFSDLEDDVGDNGSAIENGRQARTTRASVSCQAQIRKIIVETQKKRQKTELGWLYTGIEYNSKKAGGDLKKKGKLEPYAYWPLERKLLNRGLERTASARKGMTNVMLTKDLKKLQGRSASSALAGAFKQRRGKK</sequence>
<dbReference type="EMBL" id="JBBWWR010000007">
    <property type="protein sequence ID" value="KAK8964220.1"/>
    <property type="molecule type" value="Genomic_DNA"/>
</dbReference>
<comment type="caution">
    <text evidence="3">The sequence shown here is derived from an EMBL/GenBank/DDBJ whole genome shotgun (WGS) entry which is preliminary data.</text>
</comment>
<keyword evidence="2" id="KW-0472">Membrane</keyword>
<reference evidence="3 4" key="1">
    <citation type="journal article" date="2022" name="Nat. Plants">
        <title>Genomes of leafy and leafless Platanthera orchids illuminate the evolution of mycoheterotrophy.</title>
        <authorList>
            <person name="Li M.H."/>
            <person name="Liu K.W."/>
            <person name="Li Z."/>
            <person name="Lu H.C."/>
            <person name="Ye Q.L."/>
            <person name="Zhang D."/>
            <person name="Wang J.Y."/>
            <person name="Li Y.F."/>
            <person name="Zhong Z.M."/>
            <person name="Liu X."/>
            <person name="Yu X."/>
            <person name="Liu D.K."/>
            <person name="Tu X.D."/>
            <person name="Liu B."/>
            <person name="Hao Y."/>
            <person name="Liao X.Y."/>
            <person name="Jiang Y.T."/>
            <person name="Sun W.H."/>
            <person name="Chen J."/>
            <person name="Chen Y.Q."/>
            <person name="Ai Y."/>
            <person name="Zhai J.W."/>
            <person name="Wu S.S."/>
            <person name="Zhou Z."/>
            <person name="Hsiao Y.Y."/>
            <person name="Wu W.L."/>
            <person name="Chen Y.Y."/>
            <person name="Lin Y.F."/>
            <person name="Hsu J.L."/>
            <person name="Li C.Y."/>
            <person name="Wang Z.W."/>
            <person name="Zhao X."/>
            <person name="Zhong W.Y."/>
            <person name="Ma X.K."/>
            <person name="Ma L."/>
            <person name="Huang J."/>
            <person name="Chen G.Z."/>
            <person name="Huang M.Z."/>
            <person name="Huang L."/>
            <person name="Peng D.H."/>
            <person name="Luo Y.B."/>
            <person name="Zou S.Q."/>
            <person name="Chen S.P."/>
            <person name="Lan S."/>
            <person name="Tsai W.C."/>
            <person name="Van de Peer Y."/>
            <person name="Liu Z.J."/>
        </authorList>
    </citation>
    <scope>NUCLEOTIDE SEQUENCE [LARGE SCALE GENOMIC DNA]</scope>
    <source>
        <strain evidence="3">Lor288</strain>
    </source>
</reference>
<protein>
    <submittedName>
        <fullName evidence="3">Uncharacterized protein</fullName>
    </submittedName>
</protein>
<evidence type="ECO:0000256" key="2">
    <source>
        <dbReference type="SAM" id="Phobius"/>
    </source>
</evidence>
<evidence type="ECO:0000313" key="3">
    <source>
        <dbReference type="EMBL" id="KAK8964220.1"/>
    </source>
</evidence>
<evidence type="ECO:0000256" key="1">
    <source>
        <dbReference type="SAM" id="MobiDB-lite"/>
    </source>
</evidence>
<feature type="compositionally biased region" description="Basic and acidic residues" evidence="1">
    <location>
        <begin position="1"/>
        <end position="15"/>
    </location>
</feature>
<gene>
    <name evidence="3" type="ORF">KSP40_PGU000803</name>
</gene>
<feature type="transmembrane region" description="Helical" evidence="2">
    <location>
        <begin position="75"/>
        <end position="94"/>
    </location>
</feature>
<keyword evidence="2" id="KW-0812">Transmembrane</keyword>
<name>A0ABR2ML22_9ASPA</name>
<organism evidence="3 4">
    <name type="scientific">Platanthera guangdongensis</name>
    <dbReference type="NCBI Taxonomy" id="2320717"/>
    <lineage>
        <taxon>Eukaryota</taxon>
        <taxon>Viridiplantae</taxon>
        <taxon>Streptophyta</taxon>
        <taxon>Embryophyta</taxon>
        <taxon>Tracheophyta</taxon>
        <taxon>Spermatophyta</taxon>
        <taxon>Magnoliopsida</taxon>
        <taxon>Liliopsida</taxon>
        <taxon>Asparagales</taxon>
        <taxon>Orchidaceae</taxon>
        <taxon>Orchidoideae</taxon>
        <taxon>Orchideae</taxon>
        <taxon>Orchidinae</taxon>
        <taxon>Platanthera</taxon>
    </lineage>
</organism>
<accession>A0ABR2ML22</accession>
<evidence type="ECO:0000313" key="4">
    <source>
        <dbReference type="Proteomes" id="UP001412067"/>
    </source>
</evidence>
<dbReference type="PANTHER" id="PTHR48445:SF1">
    <property type="entry name" value="OS02G0782100 PROTEIN"/>
    <property type="match status" value="1"/>
</dbReference>
<keyword evidence="2" id="KW-1133">Transmembrane helix</keyword>
<feature type="region of interest" description="Disordered" evidence="1">
    <location>
        <begin position="1"/>
        <end position="35"/>
    </location>
</feature>
<dbReference type="PANTHER" id="PTHR48445">
    <property type="entry name" value="OS02G0782100 PROTEIN"/>
    <property type="match status" value="1"/>
</dbReference>